<dbReference type="RefSeq" id="WP_133586417.1">
    <property type="nucleotide sequence ID" value="NZ_SNYV01000018.1"/>
</dbReference>
<name>A0A4R6WF03_9SPHI</name>
<proteinExistence type="predicted"/>
<evidence type="ECO:0000313" key="2">
    <source>
        <dbReference type="Proteomes" id="UP000295292"/>
    </source>
</evidence>
<dbReference type="EMBL" id="SNYV01000018">
    <property type="protein sequence ID" value="TDQ73840.1"/>
    <property type="molecule type" value="Genomic_DNA"/>
</dbReference>
<comment type="caution">
    <text evidence="1">The sequence shown here is derived from an EMBL/GenBank/DDBJ whole genome shotgun (WGS) entry which is preliminary data.</text>
</comment>
<dbReference type="Proteomes" id="UP000295292">
    <property type="component" value="Unassembled WGS sequence"/>
</dbReference>
<sequence>MENANLKMVYETLLAAPGMAEVVKVDLRVSRKLALFLVTAIEKGLVVKDGSNDLLSISKDVSHEEMKEIISSVLDKTGLTSMHDKLKFLTK</sequence>
<dbReference type="AlphaFoldDB" id="A0A4R6WF03"/>
<gene>
    <name evidence="1" type="ORF">CLV99_4277</name>
</gene>
<dbReference type="OrthoDB" id="798544at2"/>
<organism evidence="1 2">
    <name type="scientific">Sphingobacterium yanglingense</name>
    <dbReference type="NCBI Taxonomy" id="1437280"/>
    <lineage>
        <taxon>Bacteria</taxon>
        <taxon>Pseudomonadati</taxon>
        <taxon>Bacteroidota</taxon>
        <taxon>Sphingobacteriia</taxon>
        <taxon>Sphingobacteriales</taxon>
        <taxon>Sphingobacteriaceae</taxon>
        <taxon>Sphingobacterium</taxon>
    </lineage>
</organism>
<reference evidence="1 2" key="1">
    <citation type="submission" date="2019-03" db="EMBL/GenBank/DDBJ databases">
        <title>Genomic Encyclopedia of Archaeal and Bacterial Type Strains, Phase II (KMG-II): from individual species to whole genera.</title>
        <authorList>
            <person name="Goeker M."/>
        </authorList>
    </citation>
    <scope>NUCLEOTIDE SEQUENCE [LARGE SCALE GENOMIC DNA]</scope>
    <source>
        <strain evidence="1 2">DSM 28353</strain>
    </source>
</reference>
<keyword evidence="2" id="KW-1185">Reference proteome</keyword>
<accession>A0A4R6WF03</accession>
<protein>
    <submittedName>
        <fullName evidence="1">Uncharacterized protein</fullName>
    </submittedName>
</protein>
<evidence type="ECO:0000313" key="1">
    <source>
        <dbReference type="EMBL" id="TDQ73840.1"/>
    </source>
</evidence>